<evidence type="ECO:0000313" key="2">
    <source>
        <dbReference type="EMBL" id="KAJ5414882.1"/>
    </source>
</evidence>
<dbReference type="EMBL" id="JAPZBU010000002">
    <property type="protein sequence ID" value="KAJ5414882.1"/>
    <property type="molecule type" value="Genomic_DNA"/>
</dbReference>
<feature type="compositionally biased region" description="Polar residues" evidence="1">
    <location>
        <begin position="244"/>
        <end position="259"/>
    </location>
</feature>
<dbReference type="GeneID" id="81363843"/>
<accession>A0A9W9WCQ0</accession>
<dbReference type="OrthoDB" id="5098281at2759"/>
<sequence length="316" mass="35709">MPSNSTYPAVIHIRDFVEHIEPDPTRPGKGQSMQLRISLNIPLKDIQSEDVEHDEIPTLIRFFNEGNQPDLYKPNTFVYSSGSFLTTSDNDEEFHIIIHAHTLHRHPGNEEDTETYFMHCPEAAQPTVTFLGIVLERGGELNGGPTLLHYRFRTTVYNSSTRTYHTFPVTVYFKNGPRWANFPALNINSYVFLTGRIFGLTKKHRQLAVVTDDIHFLPTPTHHLPATPSSTGKRKRVDRWSQRAGPQTPTKSAPSSLTDSLPFVHPRLDFSATVSLDDEDEGATQITWPVSADEDEPSPPATTAPPETRSRRQRKT</sequence>
<dbReference type="RefSeq" id="XP_056494728.1">
    <property type="nucleotide sequence ID" value="XM_056624863.1"/>
</dbReference>
<feature type="region of interest" description="Disordered" evidence="1">
    <location>
        <begin position="272"/>
        <end position="316"/>
    </location>
</feature>
<evidence type="ECO:0000256" key="1">
    <source>
        <dbReference type="SAM" id="MobiDB-lite"/>
    </source>
</evidence>
<dbReference type="Proteomes" id="UP001147747">
    <property type="component" value="Unassembled WGS sequence"/>
</dbReference>
<dbReference type="AlphaFoldDB" id="A0A9W9WCQ0"/>
<comment type="caution">
    <text evidence="2">The sequence shown here is derived from an EMBL/GenBank/DDBJ whole genome shotgun (WGS) entry which is preliminary data.</text>
</comment>
<keyword evidence="3" id="KW-1185">Reference proteome</keyword>
<protein>
    <submittedName>
        <fullName evidence="2">Uncharacterized protein</fullName>
    </submittedName>
</protein>
<gene>
    <name evidence="2" type="ORF">N7509_000216</name>
</gene>
<evidence type="ECO:0000313" key="3">
    <source>
        <dbReference type="Proteomes" id="UP001147747"/>
    </source>
</evidence>
<feature type="region of interest" description="Disordered" evidence="1">
    <location>
        <begin position="218"/>
        <end position="259"/>
    </location>
</feature>
<organism evidence="2 3">
    <name type="scientific">Penicillium cosmopolitanum</name>
    <dbReference type="NCBI Taxonomy" id="1131564"/>
    <lineage>
        <taxon>Eukaryota</taxon>
        <taxon>Fungi</taxon>
        <taxon>Dikarya</taxon>
        <taxon>Ascomycota</taxon>
        <taxon>Pezizomycotina</taxon>
        <taxon>Eurotiomycetes</taxon>
        <taxon>Eurotiomycetidae</taxon>
        <taxon>Eurotiales</taxon>
        <taxon>Aspergillaceae</taxon>
        <taxon>Penicillium</taxon>
    </lineage>
</organism>
<reference evidence="2" key="1">
    <citation type="submission" date="2022-12" db="EMBL/GenBank/DDBJ databases">
        <authorList>
            <person name="Petersen C."/>
        </authorList>
    </citation>
    <scope>NUCLEOTIDE SEQUENCE</scope>
    <source>
        <strain evidence="2">IBT 29677</strain>
    </source>
</reference>
<reference evidence="2" key="2">
    <citation type="journal article" date="2023" name="IMA Fungus">
        <title>Comparative genomic study of the Penicillium genus elucidates a diverse pangenome and 15 lateral gene transfer events.</title>
        <authorList>
            <person name="Petersen C."/>
            <person name="Sorensen T."/>
            <person name="Nielsen M.R."/>
            <person name="Sondergaard T.E."/>
            <person name="Sorensen J.L."/>
            <person name="Fitzpatrick D.A."/>
            <person name="Frisvad J.C."/>
            <person name="Nielsen K.L."/>
        </authorList>
    </citation>
    <scope>NUCLEOTIDE SEQUENCE</scope>
    <source>
        <strain evidence="2">IBT 29677</strain>
    </source>
</reference>
<proteinExistence type="predicted"/>
<feature type="compositionally biased region" description="Low complexity" evidence="1">
    <location>
        <begin position="218"/>
        <end position="231"/>
    </location>
</feature>
<name>A0A9W9WCQ0_9EURO</name>